<dbReference type="OrthoDB" id="14198at2"/>
<dbReference type="AlphaFoldDB" id="A0A543KE64"/>
<evidence type="ECO:0000313" key="2">
    <source>
        <dbReference type="Proteomes" id="UP000320582"/>
    </source>
</evidence>
<proteinExistence type="predicted"/>
<reference evidence="1 2" key="1">
    <citation type="submission" date="2019-06" db="EMBL/GenBank/DDBJ databases">
        <title>Genomic Encyclopedia of Archaeal and Bacterial Type Strains, Phase II (KMG-II): from individual species to whole genera.</title>
        <authorList>
            <person name="Goeker M."/>
        </authorList>
    </citation>
    <scope>NUCLEOTIDE SEQUENCE [LARGE SCALE GENOMIC DNA]</scope>
    <source>
        <strain evidence="1 2">DSM 18423</strain>
    </source>
</reference>
<gene>
    <name evidence="1" type="ORF">BD293_2001</name>
</gene>
<dbReference type="Proteomes" id="UP000320582">
    <property type="component" value="Unassembled WGS sequence"/>
</dbReference>
<name>A0A543KE64_9RHOB</name>
<keyword evidence="2" id="KW-1185">Reference proteome</keyword>
<sequence>MTEQISARLVAALNHLAQTRHCITYGALAAQIGLDGPGRIRRLTDLLEALMEEDAARGRPLRAALVTGKASGGVPAPGFFLKASALGLCPYPLPPERAKAFHDAQLEALFAAS</sequence>
<dbReference type="EMBL" id="VFPT01000001">
    <property type="protein sequence ID" value="TQM93368.1"/>
    <property type="molecule type" value="Genomic_DNA"/>
</dbReference>
<organism evidence="1 2">
    <name type="scientific">Roseinatronobacter monicus</name>
    <dbReference type="NCBI Taxonomy" id="393481"/>
    <lineage>
        <taxon>Bacteria</taxon>
        <taxon>Pseudomonadati</taxon>
        <taxon>Pseudomonadota</taxon>
        <taxon>Alphaproteobacteria</taxon>
        <taxon>Rhodobacterales</taxon>
        <taxon>Paracoccaceae</taxon>
        <taxon>Roseinatronobacter</taxon>
    </lineage>
</organism>
<evidence type="ECO:0000313" key="1">
    <source>
        <dbReference type="EMBL" id="TQM93368.1"/>
    </source>
</evidence>
<protein>
    <submittedName>
        <fullName evidence="1">Uncharacterized protein</fullName>
    </submittedName>
</protein>
<comment type="caution">
    <text evidence="1">The sequence shown here is derived from an EMBL/GenBank/DDBJ whole genome shotgun (WGS) entry which is preliminary data.</text>
</comment>
<dbReference type="RefSeq" id="WP_142081244.1">
    <property type="nucleotide sequence ID" value="NZ_VFPT01000001.1"/>
</dbReference>
<accession>A0A543KE64</accession>